<organism evidence="1">
    <name type="scientific">Anguilla anguilla</name>
    <name type="common">European freshwater eel</name>
    <name type="synonym">Muraena anguilla</name>
    <dbReference type="NCBI Taxonomy" id="7936"/>
    <lineage>
        <taxon>Eukaryota</taxon>
        <taxon>Metazoa</taxon>
        <taxon>Chordata</taxon>
        <taxon>Craniata</taxon>
        <taxon>Vertebrata</taxon>
        <taxon>Euteleostomi</taxon>
        <taxon>Actinopterygii</taxon>
        <taxon>Neopterygii</taxon>
        <taxon>Teleostei</taxon>
        <taxon>Anguilliformes</taxon>
        <taxon>Anguillidae</taxon>
        <taxon>Anguilla</taxon>
    </lineage>
</organism>
<reference evidence="1" key="1">
    <citation type="submission" date="2014-11" db="EMBL/GenBank/DDBJ databases">
        <authorList>
            <person name="Amaro Gonzalez C."/>
        </authorList>
    </citation>
    <scope>NUCLEOTIDE SEQUENCE</scope>
</reference>
<proteinExistence type="predicted"/>
<reference evidence="1" key="2">
    <citation type="journal article" date="2015" name="Fish Shellfish Immunol.">
        <title>Early steps in the European eel (Anguilla anguilla)-Vibrio vulnificus interaction in the gills: Role of the RtxA13 toxin.</title>
        <authorList>
            <person name="Callol A."/>
            <person name="Pajuelo D."/>
            <person name="Ebbesson L."/>
            <person name="Teles M."/>
            <person name="MacKenzie S."/>
            <person name="Amaro C."/>
        </authorList>
    </citation>
    <scope>NUCLEOTIDE SEQUENCE</scope>
</reference>
<sequence>MLVGKPRRVLCCVLVAVEMAWSATAVKWVLKRFNDCRSLQT</sequence>
<name>A0A0E9VJ36_ANGAN</name>
<accession>A0A0E9VJ36</accession>
<dbReference type="AlphaFoldDB" id="A0A0E9VJ36"/>
<dbReference type="EMBL" id="GBXM01030490">
    <property type="protein sequence ID" value="JAH78087.1"/>
    <property type="molecule type" value="Transcribed_RNA"/>
</dbReference>
<protein>
    <submittedName>
        <fullName evidence="1">Uncharacterized protein</fullName>
    </submittedName>
</protein>
<evidence type="ECO:0000313" key="1">
    <source>
        <dbReference type="EMBL" id="JAH78087.1"/>
    </source>
</evidence>